<keyword evidence="1 4" id="KW-0349">Heme</keyword>
<accession>A0A0H4T6L2</accession>
<feature type="chain" id="PRO_5005209886" evidence="5">
    <location>
        <begin position="22"/>
        <end position="412"/>
    </location>
</feature>
<dbReference type="Pfam" id="PF06537">
    <property type="entry name" value="DHOR"/>
    <property type="match status" value="1"/>
</dbReference>
<protein>
    <submittedName>
        <fullName evidence="7">Thiol oxidoreductase-like protein</fullName>
    </submittedName>
</protein>
<dbReference type="GO" id="GO:0020037">
    <property type="term" value="F:heme binding"/>
    <property type="evidence" value="ECO:0007669"/>
    <property type="project" value="InterPro"/>
</dbReference>
<keyword evidence="3 4" id="KW-0408">Iron</keyword>
<dbReference type="Gene3D" id="1.10.760.10">
    <property type="entry name" value="Cytochrome c-like domain"/>
    <property type="match status" value="1"/>
</dbReference>
<dbReference type="InterPro" id="IPR009056">
    <property type="entry name" value="Cyt_c-like_dom"/>
</dbReference>
<dbReference type="GO" id="GO:0009055">
    <property type="term" value="F:electron transfer activity"/>
    <property type="evidence" value="ECO:0007669"/>
    <property type="project" value="InterPro"/>
</dbReference>
<evidence type="ECO:0000313" key="7">
    <source>
        <dbReference type="EMBL" id="AKQ03418.1"/>
    </source>
</evidence>
<name>A0A0H4T6L2_9BACT</name>
<dbReference type="GO" id="GO:0004130">
    <property type="term" value="F:cytochrome-c peroxidase activity"/>
    <property type="evidence" value="ECO:0007669"/>
    <property type="project" value="TreeGrafter"/>
</dbReference>
<evidence type="ECO:0000256" key="2">
    <source>
        <dbReference type="ARBA" id="ARBA00022723"/>
    </source>
</evidence>
<sequence length="412" mass="43460">MKPANQKARPFLVWATVAAVAAELSLMSCGTSVPAFPQNPPPPGEAAAAGFGQPLPGLTPQQLELFGEGRDDFLEVETAEEGLGPIFNGLSCAQCHSVPTVGGGGFINEVRAGRLDASGTFHEPPGGSLMNMFSIPPHLAQEIIPADANVVAFRRSIPLFGNGLVEAIPDEAILALANLTAKPPGVAGRVHRVADVASGQQRVGRFGWKAQHATLKSFAGDAYRNEMGITNELFPQENAPNGDEALLALVDRIADPEDLPDPATGRSGVDKFANFMRFLAPPPRGPLTDSVRQGELVFHQIGCASCHTPSLTTGPSAVAALDRKPVPLFSDLLLHDIGTGDGIAQDDARPNEIRTPALWGLRTRSPLLHDGRAATIEDAILTHAGEASTVRSRFGALSAVERQALLDFLRSL</sequence>
<evidence type="ECO:0000256" key="5">
    <source>
        <dbReference type="SAM" id="SignalP"/>
    </source>
</evidence>
<dbReference type="InterPro" id="IPR036909">
    <property type="entry name" value="Cyt_c-like_dom_sf"/>
</dbReference>
<dbReference type="InterPro" id="IPR051395">
    <property type="entry name" value="Cytochrome_c_Peroxidase/MauG"/>
</dbReference>
<dbReference type="PANTHER" id="PTHR30600">
    <property type="entry name" value="CYTOCHROME C PEROXIDASE-RELATED"/>
    <property type="match status" value="1"/>
</dbReference>
<dbReference type="EMBL" id="KT007012">
    <property type="protein sequence ID" value="AKQ03418.1"/>
    <property type="molecule type" value="Genomic_DNA"/>
</dbReference>
<dbReference type="GO" id="GO:0046872">
    <property type="term" value="F:metal ion binding"/>
    <property type="evidence" value="ECO:0007669"/>
    <property type="project" value="UniProtKB-KW"/>
</dbReference>
<evidence type="ECO:0000256" key="1">
    <source>
        <dbReference type="ARBA" id="ARBA00022617"/>
    </source>
</evidence>
<dbReference type="AlphaFoldDB" id="A0A0H4T6L2"/>
<keyword evidence="5" id="KW-0732">Signal</keyword>
<evidence type="ECO:0000256" key="4">
    <source>
        <dbReference type="PROSITE-ProRule" id="PRU00433"/>
    </source>
</evidence>
<dbReference type="PROSITE" id="PS51007">
    <property type="entry name" value="CYTC"/>
    <property type="match status" value="1"/>
</dbReference>
<feature type="signal peptide" evidence="5">
    <location>
        <begin position="1"/>
        <end position="21"/>
    </location>
</feature>
<reference evidence="7" key="1">
    <citation type="journal article" date="2015" name="ISME J.">
        <title>Aquifer environment selects for microbial species cohorts in sediment and groundwater.</title>
        <authorList>
            <person name="Hug L.A."/>
            <person name="Thomas B.C."/>
            <person name="Brown C.T."/>
            <person name="Frischkorn K.R."/>
            <person name="Williams K.H."/>
            <person name="Tringe S.G."/>
            <person name="Banfield J.F."/>
        </authorList>
    </citation>
    <scope>NUCLEOTIDE SEQUENCE</scope>
</reference>
<dbReference type="SUPFAM" id="SSF46626">
    <property type="entry name" value="Cytochrome c"/>
    <property type="match status" value="1"/>
</dbReference>
<evidence type="ECO:0000256" key="3">
    <source>
        <dbReference type="ARBA" id="ARBA00023004"/>
    </source>
</evidence>
<feature type="domain" description="Cytochrome c" evidence="6">
    <location>
        <begin position="289"/>
        <end position="412"/>
    </location>
</feature>
<keyword evidence="2 4" id="KW-0479">Metal-binding</keyword>
<organism evidence="7">
    <name type="scientific">uncultured Acidobacteria bacterium Rifle_16ft_4_minimus_37967</name>
    <dbReference type="NCBI Taxonomy" id="1665087"/>
    <lineage>
        <taxon>Bacteria</taxon>
        <taxon>Pseudomonadati</taxon>
        <taxon>Acidobacteriota</taxon>
        <taxon>environmental samples</taxon>
    </lineage>
</organism>
<dbReference type="InterPro" id="IPR010538">
    <property type="entry name" value="DHOR"/>
</dbReference>
<dbReference type="PANTHER" id="PTHR30600:SF4">
    <property type="entry name" value="CYTOCHROME C DOMAIN-CONTAINING PROTEIN"/>
    <property type="match status" value="1"/>
</dbReference>
<proteinExistence type="predicted"/>
<evidence type="ECO:0000259" key="6">
    <source>
        <dbReference type="PROSITE" id="PS51007"/>
    </source>
</evidence>